<evidence type="ECO:0000256" key="2">
    <source>
        <dbReference type="ARBA" id="ARBA00022642"/>
    </source>
</evidence>
<gene>
    <name evidence="6" type="primary">nadX</name>
    <name evidence="9" type="ORF">FQP90_08345</name>
</gene>
<dbReference type="GO" id="GO:0009435">
    <property type="term" value="P:NAD+ biosynthetic process"/>
    <property type="evidence" value="ECO:0007669"/>
    <property type="project" value="UniProtKB-UniRule"/>
</dbReference>
<dbReference type="Gene3D" id="3.40.50.720">
    <property type="entry name" value="NAD(P)-binding Rossmann-like Domain"/>
    <property type="match status" value="1"/>
</dbReference>
<keyword evidence="2 6" id="KW-0662">Pyridine nucleotide biosynthesis</keyword>
<sequence length="272" mass="28373">MTAATSHRIGIIGYGAIGARVAEDIAAGKVHGAELVGIIGRSDPTKAHSAVERPGTTLTLEMALEHCDLIVECAGQAAVSEYAEKILSAGVDFLMTSIGALADQPLAERLHASGPGRLFMTSGAVGGLDILGAGAREADYDSVLVSTTKLPETLIQPWMDQAEAQRIRATGEPLEVFLGSAQEAARLFPRSLNVAAAVAEAVGNWDNVQVRLTADPAAALTTHIIEANGPSGEYRFEMRNNPSPDNPRTSAIVPFAVLRSLEAAIGERGGLV</sequence>
<dbReference type="InterPro" id="IPR036291">
    <property type="entry name" value="NAD(P)-bd_dom_sf"/>
</dbReference>
<organism evidence="9 10">
    <name type="scientific">Paenarthrobacter nitroguajacolicus</name>
    <name type="common">Arthrobacter nitroguajacolicus</name>
    <dbReference type="NCBI Taxonomy" id="211146"/>
    <lineage>
        <taxon>Bacteria</taxon>
        <taxon>Bacillati</taxon>
        <taxon>Actinomycetota</taxon>
        <taxon>Actinomycetes</taxon>
        <taxon>Micrococcales</taxon>
        <taxon>Micrococcaceae</taxon>
        <taxon>Paenarthrobacter</taxon>
    </lineage>
</organism>
<reference evidence="9 10" key="1">
    <citation type="submission" date="2019-07" db="EMBL/GenBank/DDBJ databases">
        <title>Diversity of Bacteria from Kongsfjorden, Arctic.</title>
        <authorList>
            <person name="Yu Y."/>
        </authorList>
    </citation>
    <scope>NUCLEOTIDE SEQUENCE [LARGE SCALE GENOMIC DNA]</scope>
    <source>
        <strain evidence="9 10">SM1928</strain>
    </source>
</reference>
<dbReference type="GO" id="GO:0051287">
    <property type="term" value="F:NAD binding"/>
    <property type="evidence" value="ECO:0007669"/>
    <property type="project" value="UniProtKB-UniRule"/>
</dbReference>
<comment type="similarity">
    <text evidence="1 6">Belongs to the L-aspartate dehydrogenase family.</text>
</comment>
<dbReference type="Pfam" id="PF01958">
    <property type="entry name" value="Asp_DH_C"/>
    <property type="match status" value="1"/>
</dbReference>
<dbReference type="InterPro" id="IPR011182">
    <property type="entry name" value="L-Asp_DH"/>
</dbReference>
<dbReference type="GO" id="GO:0050661">
    <property type="term" value="F:NADP binding"/>
    <property type="evidence" value="ECO:0007669"/>
    <property type="project" value="UniProtKB-UniRule"/>
</dbReference>
<feature type="active site" evidence="6">
    <location>
        <position position="223"/>
    </location>
</feature>
<dbReference type="PANTHER" id="PTHR31873:SF6">
    <property type="entry name" value="ASPARTATE DEHYDROGENASE DOMAIN-CONTAINING PROTEIN"/>
    <property type="match status" value="1"/>
</dbReference>
<keyword evidence="4 6" id="KW-0560">Oxidoreductase</keyword>
<dbReference type="GO" id="GO:0016639">
    <property type="term" value="F:oxidoreductase activity, acting on the CH-NH2 group of donors, NAD or NADP as acceptor"/>
    <property type="evidence" value="ECO:0007669"/>
    <property type="project" value="UniProtKB-UniRule"/>
</dbReference>
<dbReference type="EC" id="1.4.1.21" evidence="6"/>
<dbReference type="HAMAP" id="MF_01265">
    <property type="entry name" value="NadX"/>
    <property type="match status" value="1"/>
</dbReference>
<keyword evidence="5 6" id="KW-0520">NAD</keyword>
<feature type="binding site" evidence="6">
    <location>
        <position position="193"/>
    </location>
    <ligand>
        <name>NAD(+)</name>
        <dbReference type="ChEBI" id="CHEBI:57540"/>
    </ligand>
</feature>
<comment type="function">
    <text evidence="6">Specifically catalyzes the NAD or NADP-dependent dehydrogenation of L-aspartate to iminoaspartate.</text>
</comment>
<feature type="domain" description="Aspartate dehydrogenase" evidence="7">
    <location>
        <begin position="172"/>
        <end position="257"/>
    </location>
</feature>
<proteinExistence type="inferred from homology"/>
<evidence type="ECO:0000313" key="10">
    <source>
        <dbReference type="Proteomes" id="UP000316500"/>
    </source>
</evidence>
<comment type="caution">
    <text evidence="9">The sequence shown here is derived from an EMBL/GenBank/DDBJ whole genome shotgun (WGS) entry which is preliminary data.</text>
</comment>
<evidence type="ECO:0000259" key="8">
    <source>
        <dbReference type="Pfam" id="PF03447"/>
    </source>
</evidence>
<dbReference type="EMBL" id="VNFK01000005">
    <property type="protein sequence ID" value="TVU63989.1"/>
    <property type="molecule type" value="Genomic_DNA"/>
</dbReference>
<evidence type="ECO:0000256" key="6">
    <source>
        <dbReference type="HAMAP-Rule" id="MF_01265"/>
    </source>
</evidence>
<comment type="miscellaneous">
    <text evidence="6">The iminoaspartate product is unstable in aqueous solution and can decompose to oxaloacetate and ammonia.</text>
</comment>
<dbReference type="GO" id="GO:0033735">
    <property type="term" value="F:aspartate dehydrogenase [NAD(P)+] activity"/>
    <property type="evidence" value="ECO:0007669"/>
    <property type="project" value="UniProtKB-EC"/>
</dbReference>
<evidence type="ECO:0000256" key="3">
    <source>
        <dbReference type="ARBA" id="ARBA00022857"/>
    </source>
</evidence>
<feature type="domain" description="Aspartate/homoserine dehydrogenase NAD-binding" evidence="8">
    <location>
        <begin position="13"/>
        <end position="112"/>
    </location>
</feature>
<evidence type="ECO:0000313" key="9">
    <source>
        <dbReference type="EMBL" id="TVU63989.1"/>
    </source>
</evidence>
<dbReference type="PANTHER" id="PTHR31873">
    <property type="entry name" value="L-ASPARTATE DEHYDROGENASE-RELATED"/>
    <property type="match status" value="1"/>
</dbReference>
<comment type="catalytic activity">
    <reaction evidence="6">
        <text>L-aspartate + NAD(+) + H2O = oxaloacetate + NH4(+) + NADH + H(+)</text>
        <dbReference type="Rhea" id="RHEA:11788"/>
        <dbReference type="ChEBI" id="CHEBI:15377"/>
        <dbReference type="ChEBI" id="CHEBI:15378"/>
        <dbReference type="ChEBI" id="CHEBI:16452"/>
        <dbReference type="ChEBI" id="CHEBI:28938"/>
        <dbReference type="ChEBI" id="CHEBI:29991"/>
        <dbReference type="ChEBI" id="CHEBI:57540"/>
        <dbReference type="ChEBI" id="CHEBI:57945"/>
        <dbReference type="EC" id="1.4.1.21"/>
    </reaction>
</comment>
<dbReference type="Gene3D" id="3.30.360.10">
    <property type="entry name" value="Dihydrodipicolinate Reductase, domain 2"/>
    <property type="match status" value="1"/>
</dbReference>
<name>A0A558H4E1_PAENT</name>
<dbReference type="RefSeq" id="WP_144649266.1">
    <property type="nucleotide sequence ID" value="NZ_VNFK01000005.1"/>
</dbReference>
<dbReference type="Proteomes" id="UP000316500">
    <property type="component" value="Unassembled WGS sequence"/>
</dbReference>
<evidence type="ECO:0000256" key="1">
    <source>
        <dbReference type="ARBA" id="ARBA00008331"/>
    </source>
</evidence>
<dbReference type="AlphaFoldDB" id="A0A558H4E1"/>
<evidence type="ECO:0000259" key="7">
    <source>
        <dbReference type="Pfam" id="PF01958"/>
    </source>
</evidence>
<feature type="binding site" evidence="6">
    <location>
        <position position="124"/>
    </location>
    <ligand>
        <name>NAD(+)</name>
        <dbReference type="ChEBI" id="CHEBI:57540"/>
    </ligand>
</feature>
<dbReference type="InterPro" id="IPR002811">
    <property type="entry name" value="Asp_DH"/>
</dbReference>
<protein>
    <recommendedName>
        <fullName evidence="6">L-aspartate dehydrogenase</fullName>
        <ecNumber evidence="6">1.4.1.21</ecNumber>
    </recommendedName>
</protein>
<dbReference type="UniPathway" id="UPA00253">
    <property type="reaction ID" value="UER00456"/>
</dbReference>
<dbReference type="Pfam" id="PF03447">
    <property type="entry name" value="NAD_binding_3"/>
    <property type="match status" value="1"/>
</dbReference>
<accession>A0A558H4E1</accession>
<dbReference type="OrthoDB" id="4772942at2"/>
<comment type="pathway">
    <text evidence="6">Cofactor biosynthesis; NAD(+) biosynthesis; iminoaspartate from L-aspartate (dehydrogenase route): step 1/1.</text>
</comment>
<dbReference type="InterPro" id="IPR020626">
    <property type="entry name" value="Asp_DH_prok"/>
</dbReference>
<dbReference type="PIRSF" id="PIRSF005227">
    <property type="entry name" value="Asp_dh_NAD_syn"/>
    <property type="match status" value="1"/>
</dbReference>
<dbReference type="SUPFAM" id="SSF55347">
    <property type="entry name" value="Glyceraldehyde-3-phosphate dehydrogenase-like, C-terminal domain"/>
    <property type="match status" value="1"/>
</dbReference>
<evidence type="ECO:0000256" key="5">
    <source>
        <dbReference type="ARBA" id="ARBA00023027"/>
    </source>
</evidence>
<evidence type="ECO:0000256" key="4">
    <source>
        <dbReference type="ARBA" id="ARBA00023002"/>
    </source>
</evidence>
<dbReference type="InterPro" id="IPR005106">
    <property type="entry name" value="Asp/hSer_DH_NAD-bd"/>
</dbReference>
<comment type="catalytic activity">
    <reaction evidence="6">
        <text>L-aspartate + NADP(+) + H2O = oxaloacetate + NH4(+) + NADPH + H(+)</text>
        <dbReference type="Rhea" id="RHEA:11784"/>
        <dbReference type="ChEBI" id="CHEBI:15377"/>
        <dbReference type="ChEBI" id="CHEBI:15378"/>
        <dbReference type="ChEBI" id="CHEBI:16452"/>
        <dbReference type="ChEBI" id="CHEBI:28938"/>
        <dbReference type="ChEBI" id="CHEBI:29991"/>
        <dbReference type="ChEBI" id="CHEBI:57783"/>
        <dbReference type="ChEBI" id="CHEBI:58349"/>
        <dbReference type="EC" id="1.4.1.21"/>
    </reaction>
</comment>
<dbReference type="SUPFAM" id="SSF51735">
    <property type="entry name" value="NAD(P)-binding Rossmann-fold domains"/>
    <property type="match status" value="1"/>
</dbReference>
<keyword evidence="3 6" id="KW-0521">NADP</keyword>